<accession>A0A1J6JYU7</accession>
<dbReference type="OMA" id="QDMMNER"/>
<name>A0A1J6JYU7_NICAT</name>
<gene>
    <name evidence="3" type="ORF">A4A49_33804</name>
</gene>
<protein>
    <submittedName>
        <fullName evidence="3">Uncharacterized protein</fullName>
    </submittedName>
</protein>
<dbReference type="Proteomes" id="UP000187609">
    <property type="component" value="Unassembled WGS sequence"/>
</dbReference>
<keyword evidence="1" id="KW-0175">Coiled coil</keyword>
<sequence length="161" mass="17812">MLNERLSNNERSNDQSPRGVAWEGDVYSQVLGNDKSGYIRGLGLGPTPSLLWGSKSSLESIVAENSSNEVIRNLEKEITELKELNGKQNEEMCLMKQEVSWMRQVMYKIAPNELFMPHNVNGMPTEQVPDANSGHQPVPQARRMSTAAENAPSSPGTTLVL</sequence>
<feature type="region of interest" description="Disordered" evidence="2">
    <location>
        <begin position="1"/>
        <end position="20"/>
    </location>
</feature>
<comment type="caution">
    <text evidence="3">The sequence shown here is derived from an EMBL/GenBank/DDBJ whole genome shotgun (WGS) entry which is preliminary data.</text>
</comment>
<evidence type="ECO:0000256" key="2">
    <source>
        <dbReference type="SAM" id="MobiDB-lite"/>
    </source>
</evidence>
<organism evidence="3 4">
    <name type="scientific">Nicotiana attenuata</name>
    <name type="common">Coyote tobacco</name>
    <dbReference type="NCBI Taxonomy" id="49451"/>
    <lineage>
        <taxon>Eukaryota</taxon>
        <taxon>Viridiplantae</taxon>
        <taxon>Streptophyta</taxon>
        <taxon>Embryophyta</taxon>
        <taxon>Tracheophyta</taxon>
        <taxon>Spermatophyta</taxon>
        <taxon>Magnoliopsida</taxon>
        <taxon>eudicotyledons</taxon>
        <taxon>Gunneridae</taxon>
        <taxon>Pentapetalae</taxon>
        <taxon>asterids</taxon>
        <taxon>lamiids</taxon>
        <taxon>Solanales</taxon>
        <taxon>Solanaceae</taxon>
        <taxon>Nicotianoideae</taxon>
        <taxon>Nicotianeae</taxon>
        <taxon>Nicotiana</taxon>
    </lineage>
</organism>
<evidence type="ECO:0000313" key="4">
    <source>
        <dbReference type="Proteomes" id="UP000187609"/>
    </source>
</evidence>
<proteinExistence type="predicted"/>
<keyword evidence="4" id="KW-1185">Reference proteome</keyword>
<dbReference type="EMBL" id="MJEQ01003421">
    <property type="protein sequence ID" value="OIT22917.1"/>
    <property type="molecule type" value="Genomic_DNA"/>
</dbReference>
<dbReference type="STRING" id="49451.A0A1J6JYU7"/>
<dbReference type="Gramene" id="OIT22917">
    <property type="protein sequence ID" value="OIT22917"/>
    <property type="gene ID" value="A4A49_33804"/>
</dbReference>
<feature type="region of interest" description="Disordered" evidence="2">
    <location>
        <begin position="124"/>
        <end position="161"/>
    </location>
</feature>
<dbReference type="AlphaFoldDB" id="A0A1J6JYU7"/>
<dbReference type="SMR" id="A0A1J6JYU7"/>
<reference evidence="3" key="1">
    <citation type="submission" date="2016-11" db="EMBL/GenBank/DDBJ databases">
        <title>The genome of Nicotiana attenuata.</title>
        <authorList>
            <person name="Xu S."/>
            <person name="Brockmoeller T."/>
            <person name="Gaquerel E."/>
            <person name="Navarro A."/>
            <person name="Kuhl H."/>
            <person name="Gase K."/>
            <person name="Ling Z."/>
            <person name="Zhou W."/>
            <person name="Kreitzer C."/>
            <person name="Stanke M."/>
            <person name="Tang H."/>
            <person name="Lyons E."/>
            <person name="Pandey P."/>
            <person name="Pandey S.P."/>
            <person name="Timmermann B."/>
            <person name="Baldwin I.T."/>
        </authorList>
    </citation>
    <scope>NUCLEOTIDE SEQUENCE [LARGE SCALE GENOMIC DNA]</scope>
    <source>
        <strain evidence="3">UT</strain>
    </source>
</reference>
<evidence type="ECO:0000313" key="3">
    <source>
        <dbReference type="EMBL" id="OIT22917.1"/>
    </source>
</evidence>
<evidence type="ECO:0000256" key="1">
    <source>
        <dbReference type="SAM" id="Coils"/>
    </source>
</evidence>
<feature type="compositionally biased region" description="Polar residues" evidence="2">
    <location>
        <begin position="147"/>
        <end position="161"/>
    </location>
</feature>
<feature type="coiled-coil region" evidence="1">
    <location>
        <begin position="64"/>
        <end position="91"/>
    </location>
</feature>